<comment type="caution">
    <text evidence="1">The sequence shown here is derived from an EMBL/GenBank/DDBJ whole genome shotgun (WGS) entry which is preliminary data.</text>
</comment>
<dbReference type="Pfam" id="PF11687">
    <property type="entry name" value="DUF3284"/>
    <property type="match status" value="1"/>
</dbReference>
<evidence type="ECO:0000313" key="2">
    <source>
        <dbReference type="Proteomes" id="UP001230220"/>
    </source>
</evidence>
<keyword evidence="2" id="KW-1185">Reference proteome</keyword>
<name>A0ABU0E032_9FIRM</name>
<accession>A0ABU0E032</accession>
<dbReference type="EMBL" id="JAUSUR010000001">
    <property type="protein sequence ID" value="MDQ0360258.1"/>
    <property type="molecule type" value="Genomic_DNA"/>
</dbReference>
<gene>
    <name evidence="1" type="ORF">J2S15_000989</name>
</gene>
<reference evidence="1 2" key="1">
    <citation type="submission" date="2023-07" db="EMBL/GenBank/DDBJ databases">
        <title>Genomic Encyclopedia of Type Strains, Phase IV (KMG-IV): sequencing the most valuable type-strain genomes for metagenomic binning, comparative biology and taxonomic classification.</title>
        <authorList>
            <person name="Goeker M."/>
        </authorList>
    </citation>
    <scope>NUCLEOTIDE SEQUENCE [LARGE SCALE GENOMIC DNA]</scope>
    <source>
        <strain evidence="1 2">DSM 16784</strain>
    </source>
</reference>
<dbReference type="RefSeq" id="WP_307406003.1">
    <property type="nucleotide sequence ID" value="NZ_JAUSUR010000001.1"/>
</dbReference>
<evidence type="ECO:0000313" key="1">
    <source>
        <dbReference type="EMBL" id="MDQ0360258.1"/>
    </source>
</evidence>
<proteinExistence type="predicted"/>
<dbReference type="InterPro" id="IPR021701">
    <property type="entry name" value="DUF3284"/>
</dbReference>
<dbReference type="Proteomes" id="UP001230220">
    <property type="component" value="Unassembled WGS sequence"/>
</dbReference>
<sequence>MKITRTLQITEQEFYDYLENDVIANVADCTQRTIKVKDVKKGLRYTKQGDDVYNRVDITVLDYERGKFYKSKIKSMADTITLSYETSVVEKGLQIIFHQHIESFENKKQKKLMRMFSEGVYYGRMSDTLYDIQKKIVNLREGIEEKPLPQVKEHKHLKKLIAKKS</sequence>
<evidence type="ECO:0008006" key="3">
    <source>
        <dbReference type="Google" id="ProtNLM"/>
    </source>
</evidence>
<organism evidence="1 2">
    <name type="scientific">Breznakia pachnodae</name>
    <dbReference type="NCBI Taxonomy" id="265178"/>
    <lineage>
        <taxon>Bacteria</taxon>
        <taxon>Bacillati</taxon>
        <taxon>Bacillota</taxon>
        <taxon>Erysipelotrichia</taxon>
        <taxon>Erysipelotrichales</taxon>
        <taxon>Erysipelotrichaceae</taxon>
        <taxon>Breznakia</taxon>
    </lineage>
</organism>
<protein>
    <recommendedName>
        <fullName evidence="3">DUF3284 domain-containing protein</fullName>
    </recommendedName>
</protein>